<feature type="transmembrane region" description="Helical" evidence="4">
    <location>
        <begin position="359"/>
        <end position="378"/>
    </location>
</feature>
<feature type="transmembrane region" description="Helical" evidence="4">
    <location>
        <begin position="301"/>
        <end position="319"/>
    </location>
</feature>
<feature type="transmembrane region" description="Helical" evidence="4">
    <location>
        <begin position="98"/>
        <end position="117"/>
    </location>
</feature>
<name>A0A067SSE8_GALM3</name>
<dbReference type="PANTHER" id="PTHR11360:SF234">
    <property type="entry name" value="MFS-TYPE TRANSPORTER DBAD-RELATED"/>
    <property type="match status" value="1"/>
</dbReference>
<keyword evidence="4" id="KW-1133">Transmembrane helix</keyword>
<feature type="transmembrane region" description="Helical" evidence="4">
    <location>
        <begin position="72"/>
        <end position="91"/>
    </location>
</feature>
<feature type="transmembrane region" description="Helical" evidence="4">
    <location>
        <begin position="270"/>
        <end position="289"/>
    </location>
</feature>
<evidence type="ECO:0000256" key="2">
    <source>
        <dbReference type="ARBA" id="ARBA00006727"/>
    </source>
</evidence>
<dbReference type="GO" id="GO:0016020">
    <property type="term" value="C:membrane"/>
    <property type="evidence" value="ECO:0007669"/>
    <property type="project" value="UniProtKB-SubCell"/>
</dbReference>
<feature type="region of interest" description="Disordered" evidence="3">
    <location>
        <begin position="1"/>
        <end position="21"/>
    </location>
</feature>
<feature type="transmembrane region" description="Helical" evidence="4">
    <location>
        <begin position="236"/>
        <end position="258"/>
    </location>
</feature>
<evidence type="ECO:0000256" key="3">
    <source>
        <dbReference type="SAM" id="MobiDB-lite"/>
    </source>
</evidence>
<feature type="transmembrane region" description="Helical" evidence="4">
    <location>
        <begin position="160"/>
        <end position="181"/>
    </location>
</feature>
<dbReference type="EMBL" id="KL142401">
    <property type="protein sequence ID" value="KDR69703.1"/>
    <property type="molecule type" value="Genomic_DNA"/>
</dbReference>
<dbReference type="OrthoDB" id="6499973at2759"/>
<dbReference type="Proteomes" id="UP000027222">
    <property type="component" value="Unassembled WGS sequence"/>
</dbReference>
<organism evidence="5 6">
    <name type="scientific">Galerina marginata (strain CBS 339.88)</name>
    <dbReference type="NCBI Taxonomy" id="685588"/>
    <lineage>
        <taxon>Eukaryota</taxon>
        <taxon>Fungi</taxon>
        <taxon>Dikarya</taxon>
        <taxon>Basidiomycota</taxon>
        <taxon>Agaricomycotina</taxon>
        <taxon>Agaricomycetes</taxon>
        <taxon>Agaricomycetidae</taxon>
        <taxon>Agaricales</taxon>
        <taxon>Agaricineae</taxon>
        <taxon>Strophariaceae</taxon>
        <taxon>Galerina</taxon>
    </lineage>
</organism>
<dbReference type="InterPro" id="IPR011701">
    <property type="entry name" value="MFS"/>
</dbReference>
<dbReference type="HOGENOM" id="CLU_001265_1_1_1"/>
<evidence type="ECO:0000313" key="6">
    <source>
        <dbReference type="Proteomes" id="UP000027222"/>
    </source>
</evidence>
<keyword evidence="6" id="KW-1185">Reference proteome</keyword>
<dbReference type="AlphaFoldDB" id="A0A067SSE8"/>
<evidence type="ECO:0000313" key="5">
    <source>
        <dbReference type="EMBL" id="KDR69703.1"/>
    </source>
</evidence>
<proteinExistence type="inferred from homology"/>
<evidence type="ECO:0008006" key="7">
    <source>
        <dbReference type="Google" id="ProtNLM"/>
    </source>
</evidence>
<dbReference type="Gene3D" id="1.20.1250.20">
    <property type="entry name" value="MFS general substrate transporter like domains"/>
    <property type="match status" value="2"/>
</dbReference>
<sequence>MSEKAVKNLEHTTPEEDIEPRHRIPDGGTKAWVTVLGVWFVLFASFGYVYSFGVYQDYYTRFYLSDHSPSKIAWIGSLQLMLPFLLGLVSGKLFDAGYFYALQFAGGVILTVSLFGLSLAKPQKYNQVFLSQGVGMGIGIGFIFVPSLSVLSHYFMHKKAWATGVAMTGVSAGAIVFPIMANHFLPSLGFAKAVRATGYLVIGTLVVGNLLMRASPSHAAEQPRPATRSIFTDPPYLFGIVGAFLCMFGFYFPLIYLQLYAIEHGIDRNLAFYSISIMNAAGIPGRLTANYLADIHGPWNLLIPVTILTSASIFSIFGVHDSGSLIAVSIFYGWFSGAWLSVCVAALASSARHPNEVGLRTGLGLALGSFATLGSAPIQGDLLSSTFLWSKPIIFSGAILAIPPISFLLGRQFLVRERKTQRV</sequence>
<dbReference type="SUPFAM" id="SSF103473">
    <property type="entry name" value="MFS general substrate transporter"/>
    <property type="match status" value="1"/>
</dbReference>
<reference evidence="6" key="1">
    <citation type="journal article" date="2014" name="Proc. Natl. Acad. Sci. U.S.A.">
        <title>Extensive sampling of basidiomycete genomes demonstrates inadequacy of the white-rot/brown-rot paradigm for wood decay fungi.</title>
        <authorList>
            <person name="Riley R."/>
            <person name="Salamov A.A."/>
            <person name="Brown D.W."/>
            <person name="Nagy L.G."/>
            <person name="Floudas D."/>
            <person name="Held B.W."/>
            <person name="Levasseur A."/>
            <person name="Lombard V."/>
            <person name="Morin E."/>
            <person name="Otillar R."/>
            <person name="Lindquist E.A."/>
            <person name="Sun H."/>
            <person name="LaButti K.M."/>
            <person name="Schmutz J."/>
            <person name="Jabbour D."/>
            <person name="Luo H."/>
            <person name="Baker S.E."/>
            <person name="Pisabarro A.G."/>
            <person name="Walton J.D."/>
            <person name="Blanchette R.A."/>
            <person name="Henrissat B."/>
            <person name="Martin F."/>
            <person name="Cullen D."/>
            <person name="Hibbett D.S."/>
            <person name="Grigoriev I.V."/>
        </authorList>
    </citation>
    <scope>NUCLEOTIDE SEQUENCE [LARGE SCALE GENOMIC DNA]</scope>
    <source>
        <strain evidence="6">CBS 339.88</strain>
    </source>
</reference>
<dbReference type="STRING" id="685588.A0A067SSE8"/>
<feature type="transmembrane region" description="Helical" evidence="4">
    <location>
        <begin position="193"/>
        <end position="215"/>
    </location>
</feature>
<dbReference type="InterPro" id="IPR050327">
    <property type="entry name" value="Proton-linked_MCT"/>
</dbReference>
<keyword evidence="4" id="KW-0812">Transmembrane</keyword>
<evidence type="ECO:0000256" key="4">
    <source>
        <dbReference type="SAM" id="Phobius"/>
    </source>
</evidence>
<feature type="transmembrane region" description="Helical" evidence="4">
    <location>
        <begin position="325"/>
        <end position="347"/>
    </location>
</feature>
<feature type="transmembrane region" description="Helical" evidence="4">
    <location>
        <begin position="31"/>
        <end position="52"/>
    </location>
</feature>
<comment type="subcellular location">
    <subcellularLocation>
        <location evidence="1">Membrane</location>
        <topology evidence="1">Multi-pass membrane protein</topology>
    </subcellularLocation>
</comment>
<dbReference type="InterPro" id="IPR036259">
    <property type="entry name" value="MFS_trans_sf"/>
</dbReference>
<feature type="transmembrane region" description="Helical" evidence="4">
    <location>
        <begin position="393"/>
        <end position="414"/>
    </location>
</feature>
<dbReference type="GO" id="GO:0022857">
    <property type="term" value="F:transmembrane transporter activity"/>
    <property type="evidence" value="ECO:0007669"/>
    <property type="project" value="InterPro"/>
</dbReference>
<comment type="similarity">
    <text evidence="2">Belongs to the major facilitator superfamily. Monocarboxylate porter (TC 2.A.1.13) family.</text>
</comment>
<gene>
    <name evidence="5" type="ORF">GALMADRAFT_145411</name>
</gene>
<feature type="transmembrane region" description="Helical" evidence="4">
    <location>
        <begin position="129"/>
        <end position="148"/>
    </location>
</feature>
<keyword evidence="4" id="KW-0472">Membrane</keyword>
<evidence type="ECO:0000256" key="1">
    <source>
        <dbReference type="ARBA" id="ARBA00004141"/>
    </source>
</evidence>
<protein>
    <recommendedName>
        <fullName evidence="7">Major facilitator superfamily (MFS) profile domain-containing protein</fullName>
    </recommendedName>
</protein>
<dbReference type="PANTHER" id="PTHR11360">
    <property type="entry name" value="MONOCARBOXYLATE TRANSPORTER"/>
    <property type="match status" value="1"/>
</dbReference>
<accession>A0A067SSE8</accession>
<dbReference type="Pfam" id="PF07690">
    <property type="entry name" value="MFS_1"/>
    <property type="match status" value="1"/>
</dbReference>